<dbReference type="RefSeq" id="WP_099083008.1">
    <property type="nucleotide sequence ID" value="NZ_AWQQ01000051.1"/>
</dbReference>
<feature type="domain" description="Nitrite/sulphite reductase 4Fe-4S" evidence="7">
    <location>
        <begin position="83"/>
        <end position="217"/>
    </location>
</feature>
<dbReference type="EMBL" id="AWQQ01000051">
    <property type="protein sequence ID" value="PHJ38399.1"/>
    <property type="molecule type" value="Genomic_DNA"/>
</dbReference>
<gene>
    <name evidence="9" type="ORF">P378_10065</name>
</gene>
<dbReference type="SUPFAM" id="SSF55124">
    <property type="entry name" value="Nitrite/Sulfite reductase N-terminal domain-like"/>
    <property type="match status" value="1"/>
</dbReference>
<dbReference type="OrthoDB" id="9800558at2"/>
<evidence type="ECO:0000256" key="1">
    <source>
        <dbReference type="ARBA" id="ARBA00022485"/>
    </source>
</evidence>
<keyword evidence="5" id="KW-0408">Iron</keyword>
<keyword evidence="1" id="KW-0004">4Fe-4S</keyword>
<comment type="caution">
    <text evidence="9">The sequence shown here is derived from an EMBL/GenBank/DDBJ whole genome shotgun (WGS) entry which is preliminary data.</text>
</comment>
<dbReference type="PANTHER" id="PTHR43809">
    <property type="entry name" value="NITRITE REDUCTASE (NADH) LARGE SUBUNIT"/>
    <property type="match status" value="1"/>
</dbReference>
<dbReference type="InterPro" id="IPR017220">
    <property type="entry name" value="Sulphite_reductase_assimil"/>
</dbReference>
<dbReference type="Gene3D" id="3.90.480.10">
    <property type="entry name" value="Sulfite Reductase Hemoprotein,Domain 2"/>
    <property type="match status" value="1"/>
</dbReference>
<dbReference type="InterPro" id="IPR036136">
    <property type="entry name" value="Nit/Sulf_reduc_fer-like_dom_sf"/>
</dbReference>
<dbReference type="SUPFAM" id="SSF56014">
    <property type="entry name" value="Nitrite and sulphite reductase 4Fe-4S domain-like"/>
    <property type="match status" value="1"/>
</dbReference>
<dbReference type="Pfam" id="PF01077">
    <property type="entry name" value="NIR_SIR"/>
    <property type="match status" value="1"/>
</dbReference>
<keyword evidence="3" id="KW-0479">Metal-binding</keyword>
<dbReference type="GO" id="GO:0020037">
    <property type="term" value="F:heme binding"/>
    <property type="evidence" value="ECO:0007669"/>
    <property type="project" value="InterPro"/>
</dbReference>
<name>A0A2C6MB07_9FIRM</name>
<dbReference type="InterPro" id="IPR006067">
    <property type="entry name" value="NO2/SO3_Rdtase_4Fe4S_dom"/>
</dbReference>
<dbReference type="PRINTS" id="PR00397">
    <property type="entry name" value="SIROHAEM"/>
</dbReference>
<keyword evidence="6" id="KW-0411">Iron-sulfur</keyword>
<evidence type="ECO:0000256" key="3">
    <source>
        <dbReference type="ARBA" id="ARBA00022723"/>
    </source>
</evidence>
<feature type="domain" description="Nitrite/Sulfite reductase ferredoxin-like" evidence="8">
    <location>
        <begin position="10"/>
        <end position="75"/>
    </location>
</feature>
<dbReference type="PIRSF" id="PIRSF037487">
    <property type="entry name" value="Sulfite_red_assimil"/>
    <property type="match status" value="1"/>
</dbReference>
<dbReference type="GO" id="GO:0016491">
    <property type="term" value="F:oxidoreductase activity"/>
    <property type="evidence" value="ECO:0007669"/>
    <property type="project" value="UniProtKB-KW"/>
</dbReference>
<dbReference type="InterPro" id="IPR052034">
    <property type="entry name" value="NasD-like"/>
</dbReference>
<dbReference type="Pfam" id="PF03460">
    <property type="entry name" value="NIR_SIR_ferr"/>
    <property type="match status" value="1"/>
</dbReference>
<reference evidence="9 10" key="1">
    <citation type="submission" date="2013-09" db="EMBL/GenBank/DDBJ databases">
        <title>Biodegradation of hydrocarbons in the deep terrestrial subsurface : characterization of a microbial consortium composed of two Desulfotomaculum species originating from a deep geological formation.</title>
        <authorList>
            <person name="Aullo T."/>
            <person name="Berlendis S."/>
            <person name="Lascourreges J.-F."/>
            <person name="Dessort D."/>
            <person name="Saint-Laurent S."/>
            <person name="Schraauwers B."/>
            <person name="Mas J."/>
            <person name="Magot M."/>
            <person name="Ranchou-Peyruse A."/>
        </authorList>
    </citation>
    <scope>NUCLEOTIDE SEQUENCE [LARGE SCALE GENOMIC DNA]</scope>
    <source>
        <strain evidence="9 10">Bs107</strain>
    </source>
</reference>
<dbReference type="GO" id="GO:0046872">
    <property type="term" value="F:metal ion binding"/>
    <property type="evidence" value="ECO:0007669"/>
    <property type="project" value="UniProtKB-KW"/>
</dbReference>
<dbReference type="Proteomes" id="UP000222564">
    <property type="component" value="Unassembled WGS sequence"/>
</dbReference>
<proteinExistence type="predicted"/>
<dbReference type="InterPro" id="IPR045854">
    <property type="entry name" value="NO2/SO3_Rdtase_4Fe4S_sf"/>
</dbReference>
<evidence type="ECO:0000256" key="5">
    <source>
        <dbReference type="ARBA" id="ARBA00023004"/>
    </source>
</evidence>
<dbReference type="InterPro" id="IPR006066">
    <property type="entry name" value="NO2/SO3_Rdtase_FeS/sirohaem_BS"/>
</dbReference>
<protein>
    <submittedName>
        <fullName evidence="9">Sulfite reductase</fullName>
    </submittedName>
</protein>
<organism evidence="9 10">
    <name type="scientific">Desulforamulus profundi</name>
    <dbReference type="NCBI Taxonomy" id="1383067"/>
    <lineage>
        <taxon>Bacteria</taxon>
        <taxon>Bacillati</taxon>
        <taxon>Bacillota</taxon>
        <taxon>Clostridia</taxon>
        <taxon>Eubacteriales</taxon>
        <taxon>Peptococcaceae</taxon>
        <taxon>Desulforamulus</taxon>
    </lineage>
</organism>
<keyword evidence="10" id="KW-1185">Reference proteome</keyword>
<keyword evidence="4" id="KW-0560">Oxidoreductase</keyword>
<dbReference type="InterPro" id="IPR005117">
    <property type="entry name" value="NiRdtase/SiRdtase_haem-b_fer"/>
</dbReference>
<dbReference type="GO" id="GO:0051539">
    <property type="term" value="F:4 iron, 4 sulfur cluster binding"/>
    <property type="evidence" value="ECO:0007669"/>
    <property type="project" value="UniProtKB-KW"/>
</dbReference>
<evidence type="ECO:0000259" key="7">
    <source>
        <dbReference type="Pfam" id="PF01077"/>
    </source>
</evidence>
<evidence type="ECO:0000313" key="10">
    <source>
        <dbReference type="Proteomes" id="UP000222564"/>
    </source>
</evidence>
<evidence type="ECO:0000259" key="8">
    <source>
        <dbReference type="Pfam" id="PF03460"/>
    </source>
</evidence>
<sequence>MAETPKGAILQRDNETYAIVPKTGLAGLLNAETLRKLADVVEKYQIPVVKLTASQRVALVGIKGEDVNKVWEDLGMEPAPATGLCVRSVQSCPGSTLCKYGKQDALGLAAKLDELFCGMALPNKFKMGISGCPLNCCEAWTRDFGAFGKPNGFTVLIGGNAGATPHIGKVLAEGLSIEEVVALATRLINFYKENAKNGERMFKFVERLGIEEIQKAVLA</sequence>
<evidence type="ECO:0000256" key="6">
    <source>
        <dbReference type="ARBA" id="ARBA00023014"/>
    </source>
</evidence>
<dbReference type="AlphaFoldDB" id="A0A2C6MB07"/>
<dbReference type="PANTHER" id="PTHR43809:SF1">
    <property type="entry name" value="NITRITE REDUCTASE (NADH) LARGE SUBUNIT"/>
    <property type="match status" value="1"/>
</dbReference>
<keyword evidence="2" id="KW-0349">Heme</keyword>
<accession>A0A2C6MB07</accession>
<evidence type="ECO:0000256" key="2">
    <source>
        <dbReference type="ARBA" id="ARBA00022617"/>
    </source>
</evidence>
<dbReference type="Gene3D" id="3.30.413.10">
    <property type="entry name" value="Sulfite Reductase Hemoprotein, domain 1"/>
    <property type="match status" value="1"/>
</dbReference>
<evidence type="ECO:0000256" key="4">
    <source>
        <dbReference type="ARBA" id="ARBA00023002"/>
    </source>
</evidence>
<evidence type="ECO:0000313" key="9">
    <source>
        <dbReference type="EMBL" id="PHJ38399.1"/>
    </source>
</evidence>